<feature type="coiled-coil region" evidence="1">
    <location>
        <begin position="2267"/>
        <end position="2480"/>
    </location>
</feature>
<feature type="region of interest" description="Disordered" evidence="2">
    <location>
        <begin position="2055"/>
        <end position="2109"/>
    </location>
</feature>
<feature type="compositionally biased region" description="Basic and acidic residues" evidence="2">
    <location>
        <begin position="217"/>
        <end position="226"/>
    </location>
</feature>
<feature type="region of interest" description="Disordered" evidence="2">
    <location>
        <begin position="759"/>
        <end position="781"/>
    </location>
</feature>
<feature type="coiled-coil region" evidence="1">
    <location>
        <begin position="1516"/>
        <end position="1609"/>
    </location>
</feature>
<proteinExistence type="predicted"/>
<feature type="compositionally biased region" description="Low complexity" evidence="2">
    <location>
        <begin position="2584"/>
        <end position="2593"/>
    </location>
</feature>
<protein>
    <recommendedName>
        <fullName evidence="5">M protein repeat protein</fullName>
    </recommendedName>
</protein>
<dbReference type="EMBL" id="JAVFWL010000002">
    <property type="protein sequence ID" value="KAK6734016.1"/>
    <property type="molecule type" value="Genomic_DNA"/>
</dbReference>
<dbReference type="Proteomes" id="UP001303046">
    <property type="component" value="Unassembled WGS sequence"/>
</dbReference>
<evidence type="ECO:0008006" key="5">
    <source>
        <dbReference type="Google" id="ProtNLM"/>
    </source>
</evidence>
<feature type="region of interest" description="Disordered" evidence="2">
    <location>
        <begin position="1714"/>
        <end position="1755"/>
    </location>
</feature>
<dbReference type="PANTHER" id="PTHR43941">
    <property type="entry name" value="STRUCTURAL MAINTENANCE OF CHROMOSOMES PROTEIN 2"/>
    <property type="match status" value="1"/>
</dbReference>
<name>A0ABR1C679_NECAM</name>
<accession>A0ABR1C679</accession>
<feature type="compositionally biased region" description="Basic and acidic residues" evidence="2">
    <location>
        <begin position="1726"/>
        <end position="1736"/>
    </location>
</feature>
<sequence length="2607" mass="301678">MATNVAFYADRLAQKEHELNELQATFNRYKLKNKVKFDQLRKEVTAYCSDHGYSINEKENNALLLIRLAENELALDAAYRETESLRKEMSKKQMQLNDQLILIKNMEEQLRASQPLSSVEIQEKKRAAQMIDIDRIQQQMLFKDERIVELNNVILDKERQILDLQELCREQGEVASVTSQAARIVQKQWEERNRERREIGTETDSSLWSPARPSQRYAEHRIRGESPGRAVANRGTANTSPPPLDPSEVLERSGRREDDDDLPGTSNSFLARNPDLDLSFRKKNRKRVTFDLLSTAQAQQSLSNRSEEQFTQMVLELTGENERLRRELLDTSASLDRLQNKIDKADDDMTKVVREGKTQALKARAVAQARIKELEDHMAELDAQHAEQVDRLQTEIESLRSTREWEVEQNAQLREQLNQAKTKNHKLTEELDASEKTNRDWEVKVAQGEEFLDQLIEDLAEAEDIINYMERQKHSILDDVDKLKDAIIAQDQLIEILEADVVIYEEHIGILRESLGASKVDHRALLRSKAFETKLKALEKEKEQINRKSNEDRLRTKALDQKCRVLEEENEKLMEKVCEFEMRERDEADMTETCKQLEKRIREAEERESVYRADCELRIETARLEAERKSNEAARLLEELHDAQLKLSRRSLSTERRREEWRESSAQPGQTGLEMEVEQLRTRAAEQESELTRLREELEEMSVVGRELEQLKAKCAETAEELDTMRCTNFELMTKVETLVLDLNAKDEENQSLRMMYEKASEELSTQQDRKSSENEEDQKLHNELESARKELDDVREQKQTVAQELNTLKSTLAAAEASLASQRVDLGESSEKIERLESELFAARSELDNARLGLKETNAVKKELEQLREELEQERSSGRAKWEEVCKKVLEGESSSPQSRKNSLEVINKVQHVEYMTAFEEKITCLEKELQEARTKIEQDKAEKRKLKIALKQLRDKEKSESTKVLPTVEEVQERVVVQEFVQTTAAEAQQTDEGLEKLRNTIKELELENRLSRELNTEYNHTMLEMEKEVIALKAQITTLHGESEHFEMELKLHEMLEEELEKELSEARLKNQELSETMQVHEETLEHLNEQVVGDTVKDEESLRELMAKVSELHEKNKLLEEKLASTFQEMTANETALHQEQEKSSELYRAHSEEVRTLSISLEDARRTISDVEERLSETESDLAHSKTVVDDLRKTTEEKSAEVERLRRELLKYKGAENVQQTALLRAANTTSEVVASVLIGETESVTFDANQAEVTATVNVREPMEMPTATVEVTVPEANPRVEEETPTSTTAAPISTNTDLFAENLILRQCVNESNQMQKDLTEDVEKMWQLKTELENAVEALKGEIWSLNGQLKASILDREQLQDRVVQLDSSLTAEKKRADALDCELSEQTELTEKASRQAAEAENESNRRLAECLEMETRREQVEKAYAQLSEYYGQLQAAYNVIYAKMTELERERTLAQDNQEQTSLPSADNTHHNIQVIIETMISELHLESSENLDLHGKVLMIQKMLREKLAELEEHREAIAEHRRANEELHEQLQCLEEETHKAGGETRDVKARLQQLEGDLEWKQDECDSLRRRVDELQATIDQLVERNRESDTLAASRLRIELAILAAKLATRQADVDSLFRANAELAHTNVRLQNEIDEYEEKVESRDEEQPTPQVEELQAELLRSQAAEASLRQQLEELRSRLSEAEGKLEEYATRFERQEQQSSAHQANEEATKKEGTTMEAQPSKVIPSSSLEESIKESVELRDEVTRLEAVEKLLNERIMCLEDQLLEGEERLQEIEEELMDEKKKVQSLETDKNALTKELEQIGNANQSGSSEGQWGWEDQTPSANVGELLKQLDDAKAELASCRKELEELQNQKGEAPSYELVGIELTHVRSELEQTRKELHQQKKLTELLESASNERVAATELEKTTHMHEMEKIMNELASVRAELQSAQHLLREKEETRKQQKEQGWGWEDSPPTQYGAAEVEILKTKIAELEESERQCKKTLIEQQSKIEALKDDLITAENCREELEDASQQVNELQRQLREMKKQVQAYSDEEERLKNRISELEKNTESSWGDDWNETTTSTSQTDDEKRELERSRDEAHQKVTELQSLVDQKSSALAEAEKELAELREKNSKLENERLQSDLQMTAAEDGWGKDWQGGEQKDRNLVTEIQRREEAEALAENLRDVAGTLREQVDELQEKLLTEAEKLEAKQTEIHRLETQVEQLQSVIASRTELQEAEHHRSECEMETLCEEKCRVEDELASAETEKIRLEEQLMASKMMCDDLKTELQLQKANSSELTEKYNDAKRRYEDAEATLLTVEAERDSLLERLGMVKSELEMVMKQIERREEQAERSDQQSLDEIRELQTQKEHLEVELNETRRVLEEKEVQNNLLKDSEARLLDSVDEFGAQAERYQQESERLQQVINTLEKERLALEEEIAQLRKNEKVREQQWHEAEEKVRIIERECETLESRICEQSSSAPLPIDTKEFALLSSQLETVTTERNELRCRLEKTEKRLDVTIQEKMSISRSYEQLRSRLAARRQAAANSAETSRRSSAVTPEVDIPEEPRRSHEPVSSSHAYYSHQAAEKDMIRRRPGHH</sequence>
<feature type="coiled-coil region" evidence="1">
    <location>
        <begin position="990"/>
        <end position="1017"/>
    </location>
</feature>
<feature type="coiled-coil region" evidence="1">
    <location>
        <begin position="528"/>
        <end position="646"/>
    </location>
</feature>
<feature type="coiled-coil region" evidence="1">
    <location>
        <begin position="5"/>
        <end position="32"/>
    </location>
</feature>
<keyword evidence="1" id="KW-0175">Coiled coil</keyword>
<feature type="region of interest" description="Disordered" evidence="2">
    <location>
        <begin position="2550"/>
        <end position="2607"/>
    </location>
</feature>
<feature type="region of interest" description="Disordered" evidence="2">
    <location>
        <begin position="189"/>
        <end position="272"/>
    </location>
</feature>
<feature type="coiled-coil region" evidence="1">
    <location>
        <begin position="1046"/>
        <end position="1133"/>
    </location>
</feature>
<feature type="compositionally biased region" description="Basic and acidic residues" evidence="2">
    <location>
        <begin position="2092"/>
        <end position="2109"/>
    </location>
</feature>
<feature type="compositionally biased region" description="Basic and acidic residues" evidence="2">
    <location>
        <begin position="189"/>
        <end position="200"/>
    </location>
</feature>
<feature type="coiled-coil region" evidence="1">
    <location>
        <begin position="68"/>
        <end position="95"/>
    </location>
</feature>
<evidence type="ECO:0000256" key="2">
    <source>
        <dbReference type="SAM" id="MobiDB-lite"/>
    </source>
</evidence>
<evidence type="ECO:0000313" key="3">
    <source>
        <dbReference type="EMBL" id="KAK6734016.1"/>
    </source>
</evidence>
<feature type="coiled-coil region" evidence="1">
    <location>
        <begin position="917"/>
        <end position="958"/>
    </location>
</feature>
<organism evidence="3 4">
    <name type="scientific">Necator americanus</name>
    <name type="common">Human hookworm</name>
    <dbReference type="NCBI Taxonomy" id="51031"/>
    <lineage>
        <taxon>Eukaryota</taxon>
        <taxon>Metazoa</taxon>
        <taxon>Ecdysozoa</taxon>
        <taxon>Nematoda</taxon>
        <taxon>Chromadorea</taxon>
        <taxon>Rhabditida</taxon>
        <taxon>Rhabditina</taxon>
        <taxon>Rhabditomorpha</taxon>
        <taxon>Strongyloidea</taxon>
        <taxon>Ancylostomatidae</taxon>
        <taxon>Bunostominae</taxon>
        <taxon>Necator</taxon>
    </lineage>
</organism>
<keyword evidence="4" id="KW-1185">Reference proteome</keyword>
<comment type="caution">
    <text evidence="3">The sequence shown here is derived from an EMBL/GenBank/DDBJ whole genome shotgun (WGS) entry which is preliminary data.</text>
</comment>
<feature type="compositionally biased region" description="Basic and acidic residues" evidence="2">
    <location>
        <begin position="2060"/>
        <end position="2073"/>
    </location>
</feature>
<gene>
    <name evidence="3" type="primary">Necator_chrII.g5450</name>
    <name evidence="3" type="ORF">RB195_017657</name>
</gene>
<feature type="coiled-coil region" evidence="1">
    <location>
        <begin position="1159"/>
        <end position="1221"/>
    </location>
</feature>
<reference evidence="3 4" key="1">
    <citation type="submission" date="2023-08" db="EMBL/GenBank/DDBJ databases">
        <title>A Necator americanus chromosomal reference genome.</title>
        <authorList>
            <person name="Ilik V."/>
            <person name="Petrzelkova K.J."/>
            <person name="Pardy F."/>
            <person name="Fuh T."/>
            <person name="Niatou-Singa F.S."/>
            <person name="Gouil Q."/>
            <person name="Baker L."/>
            <person name="Ritchie M.E."/>
            <person name="Jex A.R."/>
            <person name="Gazzola D."/>
            <person name="Li H."/>
            <person name="Toshio Fujiwara R."/>
            <person name="Zhan B."/>
            <person name="Aroian R.V."/>
            <person name="Pafco B."/>
            <person name="Schwarz E.M."/>
        </authorList>
    </citation>
    <scope>NUCLEOTIDE SEQUENCE [LARGE SCALE GENOMIC DNA]</scope>
    <source>
        <strain evidence="3 4">Aroian</strain>
        <tissue evidence="3">Whole animal</tissue>
    </source>
</reference>
<feature type="coiled-coil region" evidence="1">
    <location>
        <begin position="2504"/>
        <end position="2531"/>
    </location>
</feature>
<evidence type="ECO:0000256" key="1">
    <source>
        <dbReference type="SAM" id="Coils"/>
    </source>
</evidence>
<feature type="coiled-coil region" evidence="1">
    <location>
        <begin position="307"/>
        <end position="472"/>
    </location>
</feature>
<feature type="coiled-coil region" evidence="1">
    <location>
        <begin position="1339"/>
        <end position="1427"/>
    </location>
</feature>
<evidence type="ECO:0000313" key="4">
    <source>
        <dbReference type="Proteomes" id="UP001303046"/>
    </source>
</evidence>